<comment type="caution">
    <text evidence="1">The sequence shown here is derived from an EMBL/GenBank/DDBJ whole genome shotgun (WGS) entry which is preliminary data.</text>
</comment>
<accession>A0A314XEQ9</accession>
<protein>
    <submittedName>
        <fullName evidence="1">Protein MAK16 homolog isoform X3</fullName>
    </submittedName>
</protein>
<dbReference type="Proteomes" id="UP000250321">
    <property type="component" value="Unassembled WGS sequence"/>
</dbReference>
<reference evidence="1 2" key="1">
    <citation type="submission" date="2018-02" db="EMBL/GenBank/DDBJ databases">
        <title>Draft genome of wild Prunus yedoensis var. nudiflora.</title>
        <authorList>
            <person name="Baek S."/>
            <person name="Kim J.-H."/>
            <person name="Choi K."/>
            <person name="Kim G.-B."/>
            <person name="Cho A."/>
            <person name="Jang H."/>
            <person name="Shin C.-H."/>
            <person name="Yu H.-J."/>
            <person name="Mun J.-H."/>
        </authorList>
    </citation>
    <scope>NUCLEOTIDE SEQUENCE [LARGE SCALE GENOMIC DNA]</scope>
    <source>
        <strain evidence="2">cv. Jeju island</strain>
        <tissue evidence="1">Leaf</tissue>
    </source>
</reference>
<dbReference type="InterPro" id="IPR027443">
    <property type="entry name" value="IPNS-like_sf"/>
</dbReference>
<dbReference type="EMBL" id="PJQY01002684">
    <property type="protein sequence ID" value="PQP91592.1"/>
    <property type="molecule type" value="Genomic_DNA"/>
</dbReference>
<gene>
    <name evidence="1" type="ORF">Pyn_12746</name>
</gene>
<dbReference type="STRING" id="2094558.A0A314XEQ9"/>
<organism evidence="1 2">
    <name type="scientific">Prunus yedoensis var. nudiflora</name>
    <dbReference type="NCBI Taxonomy" id="2094558"/>
    <lineage>
        <taxon>Eukaryota</taxon>
        <taxon>Viridiplantae</taxon>
        <taxon>Streptophyta</taxon>
        <taxon>Embryophyta</taxon>
        <taxon>Tracheophyta</taxon>
        <taxon>Spermatophyta</taxon>
        <taxon>Magnoliopsida</taxon>
        <taxon>eudicotyledons</taxon>
        <taxon>Gunneridae</taxon>
        <taxon>Pentapetalae</taxon>
        <taxon>rosids</taxon>
        <taxon>fabids</taxon>
        <taxon>Rosales</taxon>
        <taxon>Rosaceae</taxon>
        <taxon>Amygdaloideae</taxon>
        <taxon>Amygdaleae</taxon>
        <taxon>Prunus</taxon>
    </lineage>
</organism>
<dbReference type="AlphaFoldDB" id="A0A314XEQ9"/>
<dbReference type="OrthoDB" id="288590at2759"/>
<evidence type="ECO:0000313" key="2">
    <source>
        <dbReference type="Proteomes" id="UP000250321"/>
    </source>
</evidence>
<dbReference type="Gene3D" id="2.60.120.330">
    <property type="entry name" value="B-lactam Antibiotic, Isopenicillin N Synthase, Chain"/>
    <property type="match status" value="1"/>
</dbReference>
<evidence type="ECO:0000313" key="1">
    <source>
        <dbReference type="EMBL" id="PQP91592.1"/>
    </source>
</evidence>
<name>A0A314XEQ9_PRUYE</name>
<sequence>MSSLVGYQQLNPSFVVSKENQRLSSRPIGAHRYKSVHHRAVTNKVEPRFSLAMFYGPNKDTVIGPIEDLIDEEHPPLYRSHKYAEFFEEFYKQEGKKKIGEGSFWSCTIDNGHESMIWLMYFKTMNQCINE</sequence>
<dbReference type="SUPFAM" id="SSF51197">
    <property type="entry name" value="Clavaminate synthase-like"/>
    <property type="match status" value="1"/>
</dbReference>
<keyword evidence="2" id="KW-1185">Reference proteome</keyword>
<proteinExistence type="predicted"/>